<evidence type="ECO:0000256" key="7">
    <source>
        <dbReference type="SAM" id="MobiDB-lite"/>
    </source>
</evidence>
<dbReference type="InterPro" id="IPR020835">
    <property type="entry name" value="Catalase_sf"/>
</dbReference>
<dbReference type="Pfam" id="PF06628">
    <property type="entry name" value="Catalase-rel"/>
    <property type="match status" value="1"/>
</dbReference>
<sequence length="165" mass="18268">MDGVMNMQGNPHPGAYDEPNSFNGPAQAPQFKEPPLKLSGGADRWNHRVDEDDYSQPGNLLRLMDAGQQQRLCMNFAEAMRGIPQFIIERQLVHFDKADPKWGKGVREALVKLDQAGAGQDRARTERGGGLTMSAPRKTTRFAPRSGSAWQRAILRLFAAMAAAY</sequence>
<evidence type="ECO:0000256" key="2">
    <source>
        <dbReference type="ARBA" id="ARBA00022559"/>
    </source>
</evidence>
<dbReference type="GO" id="GO:0042542">
    <property type="term" value="P:response to hydrogen peroxide"/>
    <property type="evidence" value="ECO:0007669"/>
    <property type="project" value="TreeGrafter"/>
</dbReference>
<dbReference type="GO" id="GO:0004096">
    <property type="term" value="F:catalase activity"/>
    <property type="evidence" value="ECO:0007669"/>
    <property type="project" value="InterPro"/>
</dbReference>
<evidence type="ECO:0000256" key="1">
    <source>
        <dbReference type="ARBA" id="ARBA00005329"/>
    </source>
</evidence>
<evidence type="ECO:0000256" key="5">
    <source>
        <dbReference type="ARBA" id="ARBA00023002"/>
    </source>
</evidence>
<dbReference type="SUPFAM" id="SSF56634">
    <property type="entry name" value="Heme-dependent catalase-like"/>
    <property type="match status" value="1"/>
</dbReference>
<proteinExistence type="inferred from homology"/>
<evidence type="ECO:0000256" key="4">
    <source>
        <dbReference type="ARBA" id="ARBA00022723"/>
    </source>
</evidence>
<dbReference type="InterPro" id="IPR010582">
    <property type="entry name" value="Catalase_immune_responsive"/>
</dbReference>
<keyword evidence="3" id="KW-0349">Heme</keyword>
<evidence type="ECO:0000256" key="3">
    <source>
        <dbReference type="ARBA" id="ARBA00022617"/>
    </source>
</evidence>
<feature type="domain" description="Catalase immune-responsive" evidence="8">
    <location>
        <begin position="51"/>
        <end position="110"/>
    </location>
</feature>
<evidence type="ECO:0000313" key="9">
    <source>
        <dbReference type="EMBL" id="CBH98778.1"/>
    </source>
</evidence>
<gene>
    <name evidence="9" type="ORF">CARN2_4260</name>
</gene>
<dbReference type="InterPro" id="IPR018028">
    <property type="entry name" value="Catalase"/>
</dbReference>
<dbReference type="AlphaFoldDB" id="E6PV21"/>
<keyword evidence="6" id="KW-0408">Iron</keyword>
<keyword evidence="2" id="KW-0575">Peroxidase</keyword>
<keyword evidence="4" id="KW-0479">Metal-binding</keyword>
<evidence type="ECO:0000259" key="8">
    <source>
        <dbReference type="Pfam" id="PF06628"/>
    </source>
</evidence>
<keyword evidence="5" id="KW-0560">Oxidoreductase</keyword>
<dbReference type="GO" id="GO:0005737">
    <property type="term" value="C:cytoplasm"/>
    <property type="evidence" value="ECO:0007669"/>
    <property type="project" value="TreeGrafter"/>
</dbReference>
<dbReference type="GO" id="GO:0046872">
    <property type="term" value="F:metal ion binding"/>
    <property type="evidence" value="ECO:0007669"/>
    <property type="project" value="UniProtKB-KW"/>
</dbReference>
<evidence type="ECO:0000256" key="6">
    <source>
        <dbReference type="ARBA" id="ARBA00023004"/>
    </source>
</evidence>
<comment type="caution">
    <text evidence="9">The sequence shown here is derived from an EMBL/GenBank/DDBJ whole genome shotgun (WGS) entry which is preliminary data.</text>
</comment>
<organism evidence="9">
    <name type="scientific">mine drainage metagenome</name>
    <dbReference type="NCBI Taxonomy" id="410659"/>
    <lineage>
        <taxon>unclassified sequences</taxon>
        <taxon>metagenomes</taxon>
        <taxon>ecological metagenomes</taxon>
    </lineage>
</organism>
<dbReference type="PANTHER" id="PTHR11465:SF9">
    <property type="entry name" value="CATALASE"/>
    <property type="match status" value="1"/>
</dbReference>
<comment type="similarity">
    <text evidence="1">Belongs to the catalase family.</text>
</comment>
<dbReference type="EMBL" id="CABM01000061">
    <property type="protein sequence ID" value="CBH98778.1"/>
    <property type="molecule type" value="Genomic_DNA"/>
</dbReference>
<protein>
    <recommendedName>
        <fullName evidence="8">Catalase immune-responsive domain-containing protein</fullName>
    </recommendedName>
</protein>
<reference evidence="9" key="1">
    <citation type="submission" date="2009-10" db="EMBL/GenBank/DDBJ databases">
        <title>Diversity of trophic interactions inside an arsenic-rich microbial ecosystem.</title>
        <authorList>
            <person name="Bertin P.N."/>
            <person name="Heinrich-Salmeron A."/>
            <person name="Pelletier E."/>
            <person name="Goulhen-Chollet F."/>
            <person name="Arsene-Ploetze F."/>
            <person name="Gallien S."/>
            <person name="Calteau A."/>
            <person name="Vallenet D."/>
            <person name="Casiot C."/>
            <person name="Chane-Woon-Ming B."/>
            <person name="Giloteaux L."/>
            <person name="Barakat M."/>
            <person name="Bonnefoy V."/>
            <person name="Bruneel O."/>
            <person name="Chandler M."/>
            <person name="Cleiss J."/>
            <person name="Duran R."/>
            <person name="Elbaz-Poulichet F."/>
            <person name="Fonknechten N."/>
            <person name="Lauga B."/>
            <person name="Mornico D."/>
            <person name="Ortet P."/>
            <person name="Schaeffer C."/>
            <person name="Siguier P."/>
            <person name="Alexander Thil Smith A."/>
            <person name="Van Dorsselaer A."/>
            <person name="Weissenbach J."/>
            <person name="Medigue C."/>
            <person name="Le Paslier D."/>
        </authorList>
    </citation>
    <scope>NUCLEOTIDE SEQUENCE</scope>
</reference>
<dbReference type="PANTHER" id="PTHR11465">
    <property type="entry name" value="CATALASE"/>
    <property type="match status" value="1"/>
</dbReference>
<dbReference type="GO" id="GO:0020037">
    <property type="term" value="F:heme binding"/>
    <property type="evidence" value="ECO:0007669"/>
    <property type="project" value="InterPro"/>
</dbReference>
<dbReference type="Gene3D" id="2.40.180.10">
    <property type="entry name" value="Catalase core domain"/>
    <property type="match status" value="1"/>
</dbReference>
<dbReference type="GO" id="GO:0042744">
    <property type="term" value="P:hydrogen peroxide catabolic process"/>
    <property type="evidence" value="ECO:0007669"/>
    <property type="project" value="TreeGrafter"/>
</dbReference>
<feature type="region of interest" description="Disordered" evidence="7">
    <location>
        <begin position="1"/>
        <end position="56"/>
    </location>
</feature>
<accession>E6PV21</accession>
<name>E6PV21_9ZZZZ</name>